<dbReference type="InterPro" id="IPR005913">
    <property type="entry name" value="dTDP_dehydrorham_reduct"/>
</dbReference>
<dbReference type="PANTHER" id="PTHR43242">
    <property type="entry name" value="NAD(P)-BINDING ROSSMANN-FOLD SUPERFAMILY PROTEIN"/>
    <property type="match status" value="1"/>
</dbReference>
<dbReference type="InterPro" id="IPR036291">
    <property type="entry name" value="NAD(P)-bd_dom_sf"/>
</dbReference>
<dbReference type="Gene3D" id="3.40.50.720">
    <property type="entry name" value="NAD(P)-binding Rossmann-like Domain"/>
    <property type="match status" value="1"/>
</dbReference>
<dbReference type="GO" id="GO:0008831">
    <property type="term" value="F:dTDP-4-dehydrorhamnose reductase activity"/>
    <property type="evidence" value="ECO:0007669"/>
    <property type="project" value="UniProtKB-EC"/>
</dbReference>
<dbReference type="EMBL" id="DTAU01000117">
    <property type="protein sequence ID" value="HFQ79240.1"/>
    <property type="molecule type" value="Genomic_DNA"/>
</dbReference>
<gene>
    <name evidence="3" type="primary">rfbD</name>
    <name evidence="2" type="ORF">ENT99_06025</name>
    <name evidence="3" type="ORF">ENU64_03205</name>
</gene>
<proteinExistence type="predicted"/>
<feature type="domain" description="RmlD-like substrate binding" evidence="1">
    <location>
        <begin position="1"/>
        <end position="286"/>
    </location>
</feature>
<evidence type="ECO:0000313" key="2">
    <source>
        <dbReference type="EMBL" id="HFQ79240.1"/>
    </source>
</evidence>
<dbReference type="EC" id="1.1.1.133" evidence="3"/>
<dbReference type="InterPro" id="IPR029903">
    <property type="entry name" value="RmlD-like-bd"/>
</dbReference>
<sequence length="300" mass="34295">MKVFVTGASSTPGCKIMLELARAGYKVYAQFYSHEIPPTENVLRIKLDFVNDLDKIAEIFNEVKPDVVIHTAALGDVDKCETDKRLAWRINVEATHAIAKKVGKFGSYILYLSTDYVFDGEKGMYREEDVPNPINFYGLTKLVAENIVNSATHNYSIIRTSHIYGFGMGRKNFARHVIESLSQGIRVKALIDQWLSPTLNTLLAKAIREIIEKRYIGVFHVAGEKINRYDFAIAIANKFNFDISLIEPIYMREIKFLARRPRDSSLETSKARTLIKIDFYTLSHSLDVVYNEWLELQKGK</sequence>
<reference evidence="3" key="1">
    <citation type="journal article" date="2020" name="mSystems">
        <title>Genome- and Community-Level Interaction Insights into Carbon Utilization and Element Cycling Functions of Hydrothermarchaeota in Hydrothermal Sediment.</title>
        <authorList>
            <person name="Zhou Z."/>
            <person name="Liu Y."/>
            <person name="Xu W."/>
            <person name="Pan J."/>
            <person name="Luo Z.H."/>
            <person name="Li M."/>
        </authorList>
    </citation>
    <scope>NUCLEOTIDE SEQUENCE [LARGE SCALE GENOMIC DNA]</scope>
    <source>
        <strain evidence="2">SpSt-629</strain>
        <strain evidence="3">SpSt-688</strain>
    </source>
</reference>
<evidence type="ECO:0000259" key="1">
    <source>
        <dbReference type="Pfam" id="PF04321"/>
    </source>
</evidence>
<dbReference type="CDD" id="cd05254">
    <property type="entry name" value="dTDP_HR_like_SDR_e"/>
    <property type="match status" value="1"/>
</dbReference>
<dbReference type="EMBL" id="DTDH01000093">
    <property type="protein sequence ID" value="HGT98418.1"/>
    <property type="molecule type" value="Genomic_DNA"/>
</dbReference>
<keyword evidence="3" id="KW-0560">Oxidoreductase</keyword>
<dbReference type="AlphaFoldDB" id="A0A7J3MXZ7"/>
<dbReference type="Gene3D" id="3.90.25.10">
    <property type="entry name" value="UDP-galactose 4-epimerase, domain 1"/>
    <property type="match status" value="1"/>
</dbReference>
<dbReference type="NCBIfam" id="TIGR01214">
    <property type="entry name" value="rmlD"/>
    <property type="match status" value="1"/>
</dbReference>
<name>A0A7J3MXZ7_9CREN</name>
<organism evidence="3">
    <name type="scientific">Ignisphaera aggregans</name>
    <dbReference type="NCBI Taxonomy" id="334771"/>
    <lineage>
        <taxon>Archaea</taxon>
        <taxon>Thermoproteota</taxon>
        <taxon>Thermoprotei</taxon>
        <taxon>Desulfurococcales</taxon>
        <taxon>Desulfurococcaceae</taxon>
        <taxon>Ignisphaera</taxon>
    </lineage>
</organism>
<accession>A0A7J3MXZ7</accession>
<dbReference type="SUPFAM" id="SSF51735">
    <property type="entry name" value="NAD(P)-binding Rossmann-fold domains"/>
    <property type="match status" value="1"/>
</dbReference>
<dbReference type="PANTHER" id="PTHR43242:SF1">
    <property type="entry name" value="NAD(P)-BINDING ROSSMANN-FOLD SUPERFAMILY PROTEIN"/>
    <property type="match status" value="1"/>
</dbReference>
<comment type="caution">
    <text evidence="3">The sequence shown here is derived from an EMBL/GenBank/DDBJ whole genome shotgun (WGS) entry which is preliminary data.</text>
</comment>
<protein>
    <submittedName>
        <fullName evidence="3">dTDP-4-dehydrorhamnose reductase</fullName>
        <ecNumber evidence="3">1.1.1.133</ecNumber>
    </submittedName>
</protein>
<evidence type="ECO:0000313" key="3">
    <source>
        <dbReference type="EMBL" id="HGT98418.1"/>
    </source>
</evidence>
<dbReference type="Pfam" id="PF04321">
    <property type="entry name" value="RmlD_sub_bind"/>
    <property type="match status" value="1"/>
</dbReference>